<evidence type="ECO:0008006" key="9">
    <source>
        <dbReference type="Google" id="ProtNLM"/>
    </source>
</evidence>
<keyword evidence="3 6" id="KW-0812">Transmembrane</keyword>
<evidence type="ECO:0000256" key="1">
    <source>
        <dbReference type="ARBA" id="ARBA00004651"/>
    </source>
</evidence>
<evidence type="ECO:0000313" key="7">
    <source>
        <dbReference type="EMBL" id="OHA27312.1"/>
    </source>
</evidence>
<accession>A0A1G2MW66</accession>
<dbReference type="AlphaFoldDB" id="A0A1G2MW66"/>
<feature type="transmembrane region" description="Helical" evidence="6">
    <location>
        <begin position="69"/>
        <end position="88"/>
    </location>
</feature>
<name>A0A1G2MW66_9BACT</name>
<dbReference type="PIRSF" id="PIRSF006324">
    <property type="entry name" value="LeuE"/>
    <property type="match status" value="1"/>
</dbReference>
<dbReference type="PANTHER" id="PTHR30086:SF21">
    <property type="entry name" value="TRANSPORT PROTEIN"/>
    <property type="match status" value="1"/>
</dbReference>
<organism evidence="7 8">
    <name type="scientific">Candidatus Taylorbacteria bacterium RIFCSPHIGHO2_02_FULL_45_35</name>
    <dbReference type="NCBI Taxonomy" id="1802311"/>
    <lineage>
        <taxon>Bacteria</taxon>
        <taxon>Candidatus Tayloriibacteriota</taxon>
    </lineage>
</organism>
<evidence type="ECO:0000256" key="3">
    <source>
        <dbReference type="ARBA" id="ARBA00022692"/>
    </source>
</evidence>
<evidence type="ECO:0000256" key="5">
    <source>
        <dbReference type="ARBA" id="ARBA00023136"/>
    </source>
</evidence>
<sequence>MFLAQFLTVAFVHLLAVMSPGPDFAVVTRNSLLYTRKSGIYTSIGLGLGIMVHVTYCLLGIGLLISQSILLFSVIKYIGAGYLIYIGYKSLRAKPQNSLPTETTTSNQAVLSPFDSIKLGFLTNVLNPKATLFFLALFTQVIDPATPKIIQSFYGVEMVLMTITWFSLVSLFFSNAHIKTKITKVQHDVERFTGAVLIALGIKVALVSRE</sequence>
<comment type="caution">
    <text evidence="7">The sequence shown here is derived from an EMBL/GenBank/DDBJ whole genome shotgun (WGS) entry which is preliminary data.</text>
</comment>
<gene>
    <name evidence="7" type="ORF">A3D56_01160</name>
</gene>
<comment type="subcellular location">
    <subcellularLocation>
        <location evidence="1">Cell membrane</location>
        <topology evidence="1">Multi-pass membrane protein</topology>
    </subcellularLocation>
</comment>
<evidence type="ECO:0000256" key="6">
    <source>
        <dbReference type="SAM" id="Phobius"/>
    </source>
</evidence>
<evidence type="ECO:0000313" key="8">
    <source>
        <dbReference type="Proteomes" id="UP000177943"/>
    </source>
</evidence>
<dbReference type="Pfam" id="PF01810">
    <property type="entry name" value="LysE"/>
    <property type="match status" value="1"/>
</dbReference>
<keyword evidence="2" id="KW-1003">Cell membrane</keyword>
<evidence type="ECO:0000256" key="2">
    <source>
        <dbReference type="ARBA" id="ARBA00022475"/>
    </source>
</evidence>
<dbReference type="GO" id="GO:0005886">
    <property type="term" value="C:plasma membrane"/>
    <property type="evidence" value="ECO:0007669"/>
    <property type="project" value="UniProtKB-SubCell"/>
</dbReference>
<dbReference type="PANTHER" id="PTHR30086">
    <property type="entry name" value="ARGININE EXPORTER PROTEIN ARGO"/>
    <property type="match status" value="1"/>
</dbReference>
<reference evidence="7 8" key="1">
    <citation type="journal article" date="2016" name="Nat. Commun.">
        <title>Thousands of microbial genomes shed light on interconnected biogeochemical processes in an aquifer system.</title>
        <authorList>
            <person name="Anantharaman K."/>
            <person name="Brown C.T."/>
            <person name="Hug L.A."/>
            <person name="Sharon I."/>
            <person name="Castelle C.J."/>
            <person name="Probst A.J."/>
            <person name="Thomas B.C."/>
            <person name="Singh A."/>
            <person name="Wilkins M.J."/>
            <person name="Karaoz U."/>
            <person name="Brodie E.L."/>
            <person name="Williams K.H."/>
            <person name="Hubbard S.S."/>
            <person name="Banfield J.F."/>
        </authorList>
    </citation>
    <scope>NUCLEOTIDE SEQUENCE [LARGE SCALE GENOMIC DNA]</scope>
</reference>
<dbReference type="InterPro" id="IPR001123">
    <property type="entry name" value="LeuE-type"/>
</dbReference>
<feature type="transmembrane region" description="Helical" evidence="6">
    <location>
        <begin position="41"/>
        <end position="62"/>
    </location>
</feature>
<keyword evidence="4 6" id="KW-1133">Transmembrane helix</keyword>
<dbReference type="GO" id="GO:0015171">
    <property type="term" value="F:amino acid transmembrane transporter activity"/>
    <property type="evidence" value="ECO:0007669"/>
    <property type="project" value="TreeGrafter"/>
</dbReference>
<dbReference type="EMBL" id="MHRP01000016">
    <property type="protein sequence ID" value="OHA27312.1"/>
    <property type="molecule type" value="Genomic_DNA"/>
</dbReference>
<dbReference type="Proteomes" id="UP000177943">
    <property type="component" value="Unassembled WGS sequence"/>
</dbReference>
<evidence type="ECO:0000256" key="4">
    <source>
        <dbReference type="ARBA" id="ARBA00022989"/>
    </source>
</evidence>
<protein>
    <recommendedName>
        <fullName evidence="9">Amino acid transporter</fullName>
    </recommendedName>
</protein>
<keyword evidence="5 6" id="KW-0472">Membrane</keyword>
<feature type="transmembrane region" description="Helical" evidence="6">
    <location>
        <begin position="153"/>
        <end position="174"/>
    </location>
</feature>
<proteinExistence type="predicted"/>